<evidence type="ECO:0000313" key="1">
    <source>
        <dbReference type="EMBL" id="KYN08024.1"/>
    </source>
</evidence>
<organism evidence="1 2">
    <name type="scientific">Cyphomyrmex costatus</name>
    <dbReference type="NCBI Taxonomy" id="456900"/>
    <lineage>
        <taxon>Eukaryota</taxon>
        <taxon>Metazoa</taxon>
        <taxon>Ecdysozoa</taxon>
        <taxon>Arthropoda</taxon>
        <taxon>Hexapoda</taxon>
        <taxon>Insecta</taxon>
        <taxon>Pterygota</taxon>
        <taxon>Neoptera</taxon>
        <taxon>Endopterygota</taxon>
        <taxon>Hymenoptera</taxon>
        <taxon>Apocrita</taxon>
        <taxon>Aculeata</taxon>
        <taxon>Formicoidea</taxon>
        <taxon>Formicidae</taxon>
        <taxon>Myrmicinae</taxon>
        <taxon>Cyphomyrmex</taxon>
    </lineage>
</organism>
<name>A0A195D6H4_9HYME</name>
<evidence type="ECO:0000313" key="2">
    <source>
        <dbReference type="Proteomes" id="UP000078542"/>
    </source>
</evidence>
<sequence length="96" mass="10739">MLRENGSQRKITAKCDVNWGSILIGSHNKAALGHTMYTSTMATGVNRCPVCLGGRDPACCDYLNNKTNKNKKTMTRSCYLCKKRKSTKDEQITLHK</sequence>
<keyword evidence="2" id="KW-1185">Reference proteome</keyword>
<accession>A0A195D6H4</accession>
<dbReference type="EMBL" id="KQ976818">
    <property type="protein sequence ID" value="KYN08024.1"/>
    <property type="molecule type" value="Genomic_DNA"/>
</dbReference>
<reference evidence="1 2" key="1">
    <citation type="submission" date="2016-03" db="EMBL/GenBank/DDBJ databases">
        <title>Cyphomyrmex costatus WGS genome.</title>
        <authorList>
            <person name="Nygaard S."/>
            <person name="Hu H."/>
            <person name="Boomsma J."/>
            <person name="Zhang G."/>
        </authorList>
    </citation>
    <scope>NUCLEOTIDE SEQUENCE [LARGE SCALE GENOMIC DNA]</scope>
    <source>
        <strain evidence="1">MS0001</strain>
        <tissue evidence="1">Whole body</tissue>
    </source>
</reference>
<gene>
    <name evidence="1" type="ORF">ALC62_00869</name>
</gene>
<dbReference type="AlphaFoldDB" id="A0A195D6H4"/>
<protein>
    <submittedName>
        <fullName evidence="1">Uncharacterized protein</fullName>
    </submittedName>
</protein>
<dbReference type="Proteomes" id="UP000078542">
    <property type="component" value="Unassembled WGS sequence"/>
</dbReference>
<proteinExistence type="predicted"/>